<dbReference type="EMBL" id="JBHUMJ010000008">
    <property type="protein sequence ID" value="MFD2702795.1"/>
    <property type="molecule type" value="Genomic_DNA"/>
</dbReference>
<organism evidence="1 2">
    <name type="scientific">Paenibacillus shunpengii</name>
    <dbReference type="NCBI Taxonomy" id="2054424"/>
    <lineage>
        <taxon>Bacteria</taxon>
        <taxon>Bacillati</taxon>
        <taxon>Bacillota</taxon>
        <taxon>Bacilli</taxon>
        <taxon>Bacillales</taxon>
        <taxon>Paenibacillaceae</taxon>
        <taxon>Paenibacillus</taxon>
    </lineage>
</organism>
<evidence type="ECO:0000313" key="1">
    <source>
        <dbReference type="EMBL" id="MFD2702795.1"/>
    </source>
</evidence>
<protein>
    <submittedName>
        <fullName evidence="1">DUF2634 domain-containing protein</fullName>
    </submittedName>
</protein>
<proteinExistence type="predicted"/>
<evidence type="ECO:0000313" key="2">
    <source>
        <dbReference type="Proteomes" id="UP001597540"/>
    </source>
</evidence>
<name>A0ABW5STN3_9BACL</name>
<dbReference type="Gene3D" id="3.10.450.40">
    <property type="match status" value="1"/>
</dbReference>
<reference evidence="2" key="1">
    <citation type="journal article" date="2019" name="Int. J. Syst. Evol. Microbiol.">
        <title>The Global Catalogue of Microorganisms (GCM) 10K type strain sequencing project: providing services to taxonomists for standard genome sequencing and annotation.</title>
        <authorList>
            <consortium name="The Broad Institute Genomics Platform"/>
            <consortium name="The Broad Institute Genome Sequencing Center for Infectious Disease"/>
            <person name="Wu L."/>
            <person name="Ma J."/>
        </authorList>
    </citation>
    <scope>NUCLEOTIDE SEQUENCE [LARGE SCALE GENOMIC DNA]</scope>
    <source>
        <strain evidence="2">KCTC 33849</strain>
    </source>
</reference>
<comment type="caution">
    <text evidence="1">The sequence shown here is derived from an EMBL/GenBank/DDBJ whole genome shotgun (WGS) entry which is preliminary data.</text>
</comment>
<dbReference type="SUPFAM" id="SSF160719">
    <property type="entry name" value="gpW/gp25-like"/>
    <property type="match status" value="1"/>
</dbReference>
<dbReference type="RefSeq" id="WP_379264193.1">
    <property type="nucleotide sequence ID" value="NZ_JBHUMJ010000008.1"/>
</dbReference>
<keyword evidence="2" id="KW-1185">Reference proteome</keyword>
<dbReference type="Pfam" id="PF10934">
    <property type="entry name" value="Sheath_initiator"/>
    <property type="match status" value="1"/>
</dbReference>
<dbReference type="Proteomes" id="UP001597540">
    <property type="component" value="Unassembled WGS sequence"/>
</dbReference>
<sequence length="141" mass="15121">MALSPIAETAVTAAETESNTLVQTIAPSKTYSLDFSNGNIGGLVDGIEALKQFILKAIRTARGRFLIYDDDYGSELEDVLGGDSSFELLAAEIPRAITEALIYDDRISAVDNFVITQEGDAVYVEFTVTSVLGAFGMEVTL</sequence>
<accession>A0ABW5STN3</accession>
<dbReference type="InterPro" id="IPR020288">
    <property type="entry name" value="Sheath_initiator"/>
</dbReference>
<gene>
    <name evidence="1" type="ORF">ACFSVM_20350</name>
</gene>